<gene>
    <name evidence="3" type="ORF">C7M84_024407</name>
</gene>
<reference evidence="3 4" key="2">
    <citation type="submission" date="2019-01" db="EMBL/GenBank/DDBJ databases">
        <title>The decoding of complex shrimp genome reveals the adaptation for benthos swimmer, frequently molting mechanism and breeding impact on genome.</title>
        <authorList>
            <person name="Sun Y."/>
            <person name="Gao Y."/>
            <person name="Yu Y."/>
        </authorList>
    </citation>
    <scope>NUCLEOTIDE SEQUENCE [LARGE SCALE GENOMIC DNA]</scope>
    <source>
        <tissue evidence="3">Muscle</tissue>
    </source>
</reference>
<organism evidence="3 4">
    <name type="scientific">Penaeus vannamei</name>
    <name type="common">Whiteleg shrimp</name>
    <name type="synonym">Litopenaeus vannamei</name>
    <dbReference type="NCBI Taxonomy" id="6689"/>
    <lineage>
        <taxon>Eukaryota</taxon>
        <taxon>Metazoa</taxon>
        <taxon>Ecdysozoa</taxon>
        <taxon>Arthropoda</taxon>
        <taxon>Crustacea</taxon>
        <taxon>Multicrustacea</taxon>
        <taxon>Malacostraca</taxon>
        <taxon>Eumalacostraca</taxon>
        <taxon>Eucarida</taxon>
        <taxon>Decapoda</taxon>
        <taxon>Dendrobranchiata</taxon>
        <taxon>Penaeoidea</taxon>
        <taxon>Penaeidae</taxon>
        <taxon>Penaeus</taxon>
    </lineage>
</organism>
<feature type="chain" id="PRO_5018785744" description="MD-2-related lipid-recognition domain-containing protein" evidence="1">
    <location>
        <begin position="21"/>
        <end position="170"/>
    </location>
</feature>
<dbReference type="SUPFAM" id="SSF81296">
    <property type="entry name" value="E set domains"/>
    <property type="match status" value="1"/>
</dbReference>
<keyword evidence="1" id="KW-0732">Signal</keyword>
<comment type="caution">
    <text evidence="3">The sequence shown here is derived from an EMBL/GenBank/DDBJ whole genome shotgun (WGS) entry which is preliminary data.</text>
</comment>
<evidence type="ECO:0000259" key="2">
    <source>
        <dbReference type="SMART" id="SM00737"/>
    </source>
</evidence>
<dbReference type="Gene3D" id="2.60.40.770">
    <property type="match status" value="1"/>
</dbReference>
<evidence type="ECO:0000313" key="3">
    <source>
        <dbReference type="EMBL" id="ROT82448.1"/>
    </source>
</evidence>
<accession>A0A3R7QLA7</accession>
<protein>
    <recommendedName>
        <fullName evidence="2">MD-2-related lipid-recognition domain-containing protein</fullName>
    </recommendedName>
</protein>
<sequence length="170" mass="18826">MANMLTFLTVLAVAFVTVNGAIRVDDKRGFRYCRTPQLAQIESVQVTGCNRWPCFIIPGRTGTFQITFTHNSDIPITNMISSIYARVSLPVTNLGAGNTRVAMPRETKQPVCHLTTPGCPVYPNTKTTISKTIVVPQQARLVRGPMMVEFQVQDNLGRMVTCFMAPVFTN</sequence>
<evidence type="ECO:0000313" key="4">
    <source>
        <dbReference type="Proteomes" id="UP000283509"/>
    </source>
</evidence>
<keyword evidence="4" id="KW-1185">Reference proteome</keyword>
<dbReference type="EMBL" id="QCYY01000822">
    <property type="protein sequence ID" value="ROT82448.1"/>
    <property type="molecule type" value="Genomic_DNA"/>
</dbReference>
<dbReference type="Pfam" id="PF02221">
    <property type="entry name" value="E1_DerP2_DerF2"/>
    <property type="match status" value="1"/>
</dbReference>
<feature type="domain" description="MD-2-related lipid-recognition" evidence="2">
    <location>
        <begin position="30"/>
        <end position="167"/>
    </location>
</feature>
<dbReference type="AlphaFoldDB" id="A0A3R7QLA7"/>
<reference evidence="3 4" key="1">
    <citation type="submission" date="2018-04" db="EMBL/GenBank/DDBJ databases">
        <authorList>
            <person name="Zhang X."/>
            <person name="Yuan J."/>
            <person name="Li F."/>
            <person name="Xiang J."/>
        </authorList>
    </citation>
    <scope>NUCLEOTIDE SEQUENCE [LARGE SCALE GENOMIC DNA]</scope>
    <source>
        <tissue evidence="3">Muscle</tissue>
    </source>
</reference>
<dbReference type="InterPro" id="IPR014756">
    <property type="entry name" value="Ig_E-set"/>
</dbReference>
<name>A0A3R7QLA7_PENVA</name>
<feature type="signal peptide" evidence="1">
    <location>
        <begin position="1"/>
        <end position="20"/>
    </location>
</feature>
<dbReference type="SMART" id="SM00737">
    <property type="entry name" value="ML"/>
    <property type="match status" value="1"/>
</dbReference>
<dbReference type="InterPro" id="IPR003172">
    <property type="entry name" value="ML_dom"/>
</dbReference>
<dbReference type="Proteomes" id="UP000283509">
    <property type="component" value="Unassembled WGS sequence"/>
</dbReference>
<proteinExistence type="predicted"/>
<evidence type="ECO:0000256" key="1">
    <source>
        <dbReference type="SAM" id="SignalP"/>
    </source>
</evidence>
<dbReference type="OrthoDB" id="6339677at2759"/>